<dbReference type="InterPro" id="IPR050312">
    <property type="entry name" value="IolE/XylAMocC-like"/>
</dbReference>
<comment type="caution">
    <text evidence="1">The sequence shown here is derived from an EMBL/GenBank/DDBJ whole genome shotgun (WGS) entry which is preliminary data.</text>
</comment>
<dbReference type="SUPFAM" id="SSF51658">
    <property type="entry name" value="Xylose isomerase-like"/>
    <property type="match status" value="1"/>
</dbReference>
<protein>
    <recommendedName>
        <fullName evidence="2">Xylose isomerase-like TIM barrel domain-containing protein</fullName>
    </recommendedName>
</protein>
<dbReference type="PANTHER" id="PTHR12110:SF41">
    <property type="entry name" value="INOSOSE DEHYDRATASE"/>
    <property type="match status" value="1"/>
</dbReference>
<sequence>MNKQNKQKGQINRRRFIGITSAAAAYSIMTQFVRGNAYGLGMGNPDSTFKGVIIGAITYSFRSLPGTNAEDTLNYLVQCGLHSCELMSGPIEKSAGAPNNRKDITTWRKTITSMDKFKEIREMYNKAGVDINIVKFGNIGGDEVSSKEHEYMFNVAKTMGAKGITTELSETKAKNLGALADKHNIAIGFHNHTQITPVTYSEGLYFSYGKNIMVNLDIGHYAAGTGQSTLSLVNELGNQGRLLSIHVKDRTFEGDTVPFGEGDAQIAEILQLIQKKKWNVFCDIELEYPIPEGSDAITEVSRCVEYCKTALEFVIIDIREK</sequence>
<organism evidence="1">
    <name type="scientific">marine sediment metagenome</name>
    <dbReference type="NCBI Taxonomy" id="412755"/>
    <lineage>
        <taxon>unclassified sequences</taxon>
        <taxon>metagenomes</taxon>
        <taxon>ecological metagenomes</taxon>
    </lineage>
</organism>
<evidence type="ECO:0008006" key="2">
    <source>
        <dbReference type="Google" id="ProtNLM"/>
    </source>
</evidence>
<dbReference type="PANTHER" id="PTHR12110">
    <property type="entry name" value="HYDROXYPYRUVATE ISOMERASE"/>
    <property type="match status" value="1"/>
</dbReference>
<reference evidence="1" key="1">
    <citation type="journal article" date="2014" name="Front. Microbiol.">
        <title>High frequency of phylogenetically diverse reductive dehalogenase-homologous genes in deep subseafloor sedimentary metagenomes.</title>
        <authorList>
            <person name="Kawai M."/>
            <person name="Futagami T."/>
            <person name="Toyoda A."/>
            <person name="Takaki Y."/>
            <person name="Nishi S."/>
            <person name="Hori S."/>
            <person name="Arai W."/>
            <person name="Tsubouchi T."/>
            <person name="Morono Y."/>
            <person name="Uchiyama I."/>
            <person name="Ito T."/>
            <person name="Fujiyama A."/>
            <person name="Inagaki F."/>
            <person name="Takami H."/>
        </authorList>
    </citation>
    <scope>NUCLEOTIDE SEQUENCE</scope>
    <source>
        <strain evidence="1">Expedition CK06-06</strain>
    </source>
</reference>
<name>X1MIQ7_9ZZZZ</name>
<proteinExistence type="predicted"/>
<accession>X1MIQ7</accession>
<dbReference type="Gene3D" id="3.20.20.150">
    <property type="entry name" value="Divalent-metal-dependent TIM barrel enzymes"/>
    <property type="match status" value="1"/>
</dbReference>
<dbReference type="EMBL" id="BARV01006566">
    <property type="protein sequence ID" value="GAI14590.1"/>
    <property type="molecule type" value="Genomic_DNA"/>
</dbReference>
<gene>
    <name evidence="1" type="ORF">S06H3_13446</name>
</gene>
<dbReference type="InterPro" id="IPR036237">
    <property type="entry name" value="Xyl_isomerase-like_sf"/>
</dbReference>
<evidence type="ECO:0000313" key="1">
    <source>
        <dbReference type="EMBL" id="GAI14590.1"/>
    </source>
</evidence>
<dbReference type="AlphaFoldDB" id="X1MIQ7"/>